<feature type="signal peptide" evidence="2">
    <location>
        <begin position="1"/>
        <end position="21"/>
    </location>
</feature>
<evidence type="ECO:0000256" key="2">
    <source>
        <dbReference type="SAM" id="SignalP"/>
    </source>
</evidence>
<dbReference type="AlphaFoldDB" id="A0A8X6W084"/>
<accession>A0A8X6W084</accession>
<dbReference type="Proteomes" id="UP000887159">
    <property type="component" value="Unassembled WGS sequence"/>
</dbReference>
<evidence type="ECO:0000313" key="4">
    <source>
        <dbReference type="Proteomes" id="UP000887159"/>
    </source>
</evidence>
<proteinExistence type="predicted"/>
<protein>
    <recommendedName>
        <fullName evidence="5">Secreted protein</fullName>
    </recommendedName>
</protein>
<keyword evidence="2" id="KW-0732">Signal</keyword>
<sequence length="148" mass="16602">MKKGGRLLITLLGCSLPQNWGGSETKRTVTCGWCSKLRLMTGVHLALCLDKFRSSRSHIVRQRVQTSSRWYGVVVRRFGCHLRCRPRHINERTFELSTDLTCIAPLHGGPFSGTGLELVTSQPRSDTLTTRLPRPPDKAHSLHVNLEG</sequence>
<reference evidence="3" key="1">
    <citation type="submission" date="2020-08" db="EMBL/GenBank/DDBJ databases">
        <title>Multicomponent nature underlies the extraordinary mechanical properties of spider dragline silk.</title>
        <authorList>
            <person name="Kono N."/>
            <person name="Nakamura H."/>
            <person name="Mori M."/>
            <person name="Yoshida Y."/>
            <person name="Ohtoshi R."/>
            <person name="Malay A.D."/>
            <person name="Moran D.A.P."/>
            <person name="Tomita M."/>
            <person name="Numata K."/>
            <person name="Arakawa K."/>
        </authorList>
    </citation>
    <scope>NUCLEOTIDE SEQUENCE</scope>
</reference>
<evidence type="ECO:0000256" key="1">
    <source>
        <dbReference type="SAM" id="MobiDB-lite"/>
    </source>
</evidence>
<feature type="chain" id="PRO_5036489923" description="Secreted protein" evidence="2">
    <location>
        <begin position="22"/>
        <end position="148"/>
    </location>
</feature>
<comment type="caution">
    <text evidence="3">The sequence shown here is derived from an EMBL/GenBank/DDBJ whole genome shotgun (WGS) entry which is preliminary data.</text>
</comment>
<keyword evidence="4" id="KW-1185">Reference proteome</keyword>
<gene>
    <name evidence="3" type="ORF">TNCV_2486861</name>
</gene>
<evidence type="ECO:0008006" key="5">
    <source>
        <dbReference type="Google" id="ProtNLM"/>
    </source>
</evidence>
<evidence type="ECO:0000313" key="3">
    <source>
        <dbReference type="EMBL" id="GFY25566.1"/>
    </source>
</evidence>
<feature type="region of interest" description="Disordered" evidence="1">
    <location>
        <begin position="123"/>
        <end position="148"/>
    </location>
</feature>
<dbReference type="EMBL" id="BMAU01021371">
    <property type="protein sequence ID" value="GFY25566.1"/>
    <property type="molecule type" value="Genomic_DNA"/>
</dbReference>
<organism evidence="3 4">
    <name type="scientific">Trichonephila clavipes</name>
    <name type="common">Golden silk orbweaver</name>
    <name type="synonym">Nephila clavipes</name>
    <dbReference type="NCBI Taxonomy" id="2585209"/>
    <lineage>
        <taxon>Eukaryota</taxon>
        <taxon>Metazoa</taxon>
        <taxon>Ecdysozoa</taxon>
        <taxon>Arthropoda</taxon>
        <taxon>Chelicerata</taxon>
        <taxon>Arachnida</taxon>
        <taxon>Araneae</taxon>
        <taxon>Araneomorphae</taxon>
        <taxon>Entelegynae</taxon>
        <taxon>Araneoidea</taxon>
        <taxon>Nephilidae</taxon>
        <taxon>Trichonephila</taxon>
    </lineage>
</organism>
<name>A0A8X6W084_TRICX</name>